<gene>
    <name evidence="2" type="ORF">H9701_08160</name>
</gene>
<dbReference type="GO" id="GO:0016651">
    <property type="term" value="F:oxidoreductase activity, acting on NAD(P)H"/>
    <property type="evidence" value="ECO:0007669"/>
    <property type="project" value="UniProtKB-ARBA"/>
</dbReference>
<evidence type="ECO:0000313" key="2">
    <source>
        <dbReference type="EMBL" id="HJC41511.1"/>
    </source>
</evidence>
<dbReference type="Gene3D" id="3.40.50.360">
    <property type="match status" value="1"/>
</dbReference>
<dbReference type="AlphaFoldDB" id="A0A9D2NZE0"/>
<dbReference type="EMBL" id="DWWJ01000147">
    <property type="protein sequence ID" value="HJC41511.1"/>
    <property type="molecule type" value="Genomic_DNA"/>
</dbReference>
<dbReference type="Pfam" id="PF12682">
    <property type="entry name" value="Flavodoxin_4"/>
    <property type="match status" value="1"/>
</dbReference>
<comment type="caution">
    <text evidence="2">The sequence shown here is derived from an EMBL/GenBank/DDBJ whole genome shotgun (WGS) entry which is preliminary data.</text>
</comment>
<dbReference type="InterPro" id="IPR029039">
    <property type="entry name" value="Flavoprotein-like_sf"/>
</dbReference>
<protein>
    <submittedName>
        <fullName evidence="2">Flavodoxin</fullName>
    </submittedName>
</protein>
<evidence type="ECO:0000259" key="1">
    <source>
        <dbReference type="Pfam" id="PF12682"/>
    </source>
</evidence>
<feature type="domain" description="Flavodoxin-like" evidence="1">
    <location>
        <begin position="24"/>
        <end position="168"/>
    </location>
</feature>
<evidence type="ECO:0000313" key="3">
    <source>
        <dbReference type="Proteomes" id="UP000823882"/>
    </source>
</evidence>
<organism evidence="2 3">
    <name type="scientific">Candidatus Intestinimonas pullistercoris</name>
    <dbReference type="NCBI Taxonomy" id="2838623"/>
    <lineage>
        <taxon>Bacteria</taxon>
        <taxon>Bacillati</taxon>
        <taxon>Bacillota</taxon>
        <taxon>Clostridia</taxon>
        <taxon>Eubacteriales</taxon>
        <taxon>Intestinimonas</taxon>
    </lineage>
</organism>
<dbReference type="PANTHER" id="PTHR39201">
    <property type="entry name" value="EXPORTED PROTEIN-RELATED"/>
    <property type="match status" value="1"/>
</dbReference>
<dbReference type="Proteomes" id="UP000823882">
    <property type="component" value="Unassembled WGS sequence"/>
</dbReference>
<name>A0A9D2NZE0_9FIRM</name>
<reference evidence="2" key="2">
    <citation type="submission" date="2021-04" db="EMBL/GenBank/DDBJ databases">
        <authorList>
            <person name="Gilroy R."/>
        </authorList>
    </citation>
    <scope>NUCLEOTIDE SEQUENCE</scope>
    <source>
        <strain evidence="2">CHK186-1790</strain>
    </source>
</reference>
<sequence length="175" mass="19129">MAALIAYFSRAGENYVNGTIRDLAVGNTEVAAGLLQELTGADCFRIEPCQPYAKDYDTCIEEARADQRRDARPELKRYPASLEGYDTLYLGYPNYWGTMPMAVFTFLAHFDLTGKTILPFCTHEGSGLGGSVEDIRRLCPGARVGRGLAIHGGSAGSAGPALRKWLEENRDSKQS</sequence>
<reference evidence="2" key="1">
    <citation type="journal article" date="2021" name="PeerJ">
        <title>Extensive microbial diversity within the chicken gut microbiome revealed by metagenomics and culture.</title>
        <authorList>
            <person name="Gilroy R."/>
            <person name="Ravi A."/>
            <person name="Getino M."/>
            <person name="Pursley I."/>
            <person name="Horton D.L."/>
            <person name="Alikhan N.F."/>
            <person name="Baker D."/>
            <person name="Gharbi K."/>
            <person name="Hall N."/>
            <person name="Watson M."/>
            <person name="Adriaenssens E.M."/>
            <person name="Foster-Nyarko E."/>
            <person name="Jarju S."/>
            <person name="Secka A."/>
            <person name="Antonio M."/>
            <person name="Oren A."/>
            <person name="Chaudhuri R.R."/>
            <person name="La Ragione R."/>
            <person name="Hildebrand F."/>
            <person name="Pallen M.J."/>
        </authorList>
    </citation>
    <scope>NUCLEOTIDE SEQUENCE</scope>
    <source>
        <strain evidence="2">CHK186-1790</strain>
    </source>
</reference>
<dbReference type="SUPFAM" id="SSF52218">
    <property type="entry name" value="Flavoproteins"/>
    <property type="match status" value="1"/>
</dbReference>
<dbReference type="InterPro" id="IPR008254">
    <property type="entry name" value="Flavodoxin/NO_synth"/>
</dbReference>
<proteinExistence type="predicted"/>
<accession>A0A9D2NZE0</accession>
<dbReference type="PANTHER" id="PTHR39201:SF1">
    <property type="entry name" value="FLAVODOXIN-LIKE DOMAIN-CONTAINING PROTEIN"/>
    <property type="match status" value="1"/>
</dbReference>
<dbReference type="GO" id="GO:0010181">
    <property type="term" value="F:FMN binding"/>
    <property type="evidence" value="ECO:0007669"/>
    <property type="project" value="InterPro"/>
</dbReference>